<dbReference type="CDD" id="cd03230">
    <property type="entry name" value="ABC_DR_subfamily_A"/>
    <property type="match status" value="1"/>
</dbReference>
<accession>W4PZ79</accession>
<dbReference type="AlphaFoldDB" id="W4PZ79"/>
<dbReference type="InterPro" id="IPR003593">
    <property type="entry name" value="AAA+_ATPase"/>
</dbReference>
<dbReference type="InterPro" id="IPR027417">
    <property type="entry name" value="P-loop_NTPase"/>
</dbReference>
<evidence type="ECO:0000259" key="4">
    <source>
        <dbReference type="PROSITE" id="PS50893"/>
    </source>
</evidence>
<dbReference type="STRING" id="1236970.JCM9140_937"/>
<proteinExistence type="predicted"/>
<keyword evidence="3 5" id="KW-0067">ATP-binding</keyword>
<dbReference type="PANTHER" id="PTHR42939:SF1">
    <property type="entry name" value="ABC TRANSPORTER ATP-BINDING PROTEIN ALBC-RELATED"/>
    <property type="match status" value="1"/>
</dbReference>
<dbReference type="Gene3D" id="3.40.50.300">
    <property type="entry name" value="P-loop containing nucleotide triphosphate hydrolases"/>
    <property type="match status" value="1"/>
</dbReference>
<comment type="caution">
    <text evidence="5">The sequence shown here is derived from an EMBL/GenBank/DDBJ whole genome shotgun (WGS) entry which is preliminary data.</text>
</comment>
<dbReference type="PROSITE" id="PS50893">
    <property type="entry name" value="ABC_TRANSPORTER_2"/>
    <property type="match status" value="1"/>
</dbReference>
<dbReference type="GO" id="GO:0005524">
    <property type="term" value="F:ATP binding"/>
    <property type="evidence" value="ECO:0007669"/>
    <property type="project" value="UniProtKB-KW"/>
</dbReference>
<dbReference type="SMART" id="SM00382">
    <property type="entry name" value="AAA"/>
    <property type="match status" value="1"/>
</dbReference>
<dbReference type="Proteomes" id="UP000018890">
    <property type="component" value="Unassembled WGS sequence"/>
</dbReference>
<dbReference type="EMBL" id="BAUT01000005">
    <property type="protein sequence ID" value="GAE24970.1"/>
    <property type="molecule type" value="Genomic_DNA"/>
</dbReference>
<dbReference type="Pfam" id="PF00005">
    <property type="entry name" value="ABC_tran"/>
    <property type="match status" value="1"/>
</dbReference>
<reference evidence="5" key="1">
    <citation type="journal article" date="2014" name="Genome Announc.">
        <title>Draft Genome Sequences of Three Alkaliphilic Bacillus Strains, Bacillus wakoensis JCM 9140T, Bacillus akibai JCM 9157T, and Bacillus hemicellulosilyticus JCM 9152T.</title>
        <authorList>
            <person name="Yuki M."/>
            <person name="Oshima K."/>
            <person name="Suda W."/>
            <person name="Oshida Y."/>
            <person name="Kitamura K."/>
            <person name="Iida T."/>
            <person name="Hattori M."/>
            <person name="Ohkuma M."/>
        </authorList>
    </citation>
    <scope>NUCLEOTIDE SEQUENCE [LARGE SCALE GENOMIC DNA]</scope>
    <source>
        <strain evidence="5">JCM 9140</strain>
    </source>
</reference>
<dbReference type="GO" id="GO:0016887">
    <property type="term" value="F:ATP hydrolysis activity"/>
    <property type="evidence" value="ECO:0007669"/>
    <property type="project" value="InterPro"/>
</dbReference>
<dbReference type="OrthoDB" id="9804819at2"/>
<feature type="domain" description="ABC transporter" evidence="4">
    <location>
        <begin position="4"/>
        <end position="229"/>
    </location>
</feature>
<name>W4PZ79_9BACI</name>
<evidence type="ECO:0000313" key="6">
    <source>
        <dbReference type="Proteomes" id="UP000018890"/>
    </source>
</evidence>
<dbReference type="PANTHER" id="PTHR42939">
    <property type="entry name" value="ABC TRANSPORTER ATP-BINDING PROTEIN ALBC-RELATED"/>
    <property type="match status" value="1"/>
</dbReference>
<evidence type="ECO:0000313" key="5">
    <source>
        <dbReference type="EMBL" id="GAE24970.1"/>
    </source>
</evidence>
<gene>
    <name evidence="5" type="ORF">JCM9140_937</name>
</gene>
<sequence>MNIVEFQNVTKKYGPKTTINNLSFAIEENKITGIIGRNGAGKTTTLKMVAGHIKQTSGDIVVFGENPFNSLLVSANMIFVHDQMNLPTSLRLTDILKSAEMFYVNWDSELAGRLFRYFSLDPKQTHDKLSKGMKSTFNMIVGLASRCPLTIFDEPTTGMDAAVRSDFYRALLKDYLAHPRTILISSHHLNEIEELLEDILLIKEGQNHLHLSLLELKEMAIGLSGNKEVLQEWMGDREVYYRTRVGLDDVYVVTKNTFTKEDLAKMTDTGVAISAVSPNDLCVYLTSPSTGGIDDVFK</sequence>
<dbReference type="RefSeq" id="WP_034742710.1">
    <property type="nucleotide sequence ID" value="NZ_BAUT01000005.1"/>
</dbReference>
<evidence type="ECO:0000256" key="2">
    <source>
        <dbReference type="ARBA" id="ARBA00022741"/>
    </source>
</evidence>
<keyword evidence="6" id="KW-1185">Reference proteome</keyword>
<evidence type="ECO:0000256" key="1">
    <source>
        <dbReference type="ARBA" id="ARBA00022448"/>
    </source>
</evidence>
<organism evidence="5 6">
    <name type="scientific">Halalkalibacter wakoensis JCM 9140</name>
    <dbReference type="NCBI Taxonomy" id="1236970"/>
    <lineage>
        <taxon>Bacteria</taxon>
        <taxon>Bacillati</taxon>
        <taxon>Bacillota</taxon>
        <taxon>Bacilli</taxon>
        <taxon>Bacillales</taxon>
        <taxon>Bacillaceae</taxon>
        <taxon>Halalkalibacter</taxon>
    </lineage>
</organism>
<keyword evidence="1" id="KW-0813">Transport</keyword>
<keyword evidence="2" id="KW-0547">Nucleotide-binding</keyword>
<protein>
    <submittedName>
        <fullName evidence="5">ABC transporter ATP-binding protein</fullName>
    </submittedName>
</protein>
<dbReference type="InterPro" id="IPR003439">
    <property type="entry name" value="ABC_transporter-like_ATP-bd"/>
</dbReference>
<dbReference type="SUPFAM" id="SSF52540">
    <property type="entry name" value="P-loop containing nucleoside triphosphate hydrolases"/>
    <property type="match status" value="1"/>
</dbReference>
<evidence type="ECO:0000256" key="3">
    <source>
        <dbReference type="ARBA" id="ARBA00022840"/>
    </source>
</evidence>
<dbReference type="InterPro" id="IPR051782">
    <property type="entry name" value="ABC_Transporter_VariousFunc"/>
</dbReference>